<gene>
    <name evidence="9" type="ORF">B6F84_03650</name>
</gene>
<dbReference type="PROSITE" id="PS50850">
    <property type="entry name" value="MFS"/>
    <property type="match status" value="1"/>
</dbReference>
<dbReference type="SUPFAM" id="SSF103473">
    <property type="entry name" value="MFS general substrate transporter"/>
    <property type="match status" value="1"/>
</dbReference>
<evidence type="ECO:0000256" key="5">
    <source>
        <dbReference type="ARBA" id="ARBA00022989"/>
    </source>
</evidence>
<name>A0A1W6JY73_9CREN</name>
<dbReference type="Proteomes" id="UP000193404">
    <property type="component" value="Chromosome"/>
</dbReference>
<comment type="subcellular location">
    <subcellularLocation>
        <location evidence="1">Cell membrane</location>
        <topology evidence="1">Multi-pass membrane protein</topology>
    </subcellularLocation>
</comment>
<keyword evidence="10" id="KW-1185">Reference proteome</keyword>
<feature type="domain" description="Major facilitator superfamily (MFS) profile" evidence="8">
    <location>
        <begin position="8"/>
        <end position="398"/>
    </location>
</feature>
<organism evidence="9 10">
    <name type="scientific">Acidianus manzaensis</name>
    <dbReference type="NCBI Taxonomy" id="282676"/>
    <lineage>
        <taxon>Archaea</taxon>
        <taxon>Thermoproteota</taxon>
        <taxon>Thermoprotei</taxon>
        <taxon>Sulfolobales</taxon>
        <taxon>Sulfolobaceae</taxon>
        <taxon>Acidianus</taxon>
    </lineage>
</organism>
<evidence type="ECO:0000256" key="7">
    <source>
        <dbReference type="SAM" id="Phobius"/>
    </source>
</evidence>
<dbReference type="CDD" id="cd17316">
    <property type="entry name" value="MFS_SV2_like"/>
    <property type="match status" value="1"/>
</dbReference>
<proteinExistence type="predicted"/>
<dbReference type="InterPro" id="IPR036259">
    <property type="entry name" value="MFS_trans_sf"/>
</dbReference>
<dbReference type="GO" id="GO:0005886">
    <property type="term" value="C:plasma membrane"/>
    <property type="evidence" value="ECO:0007669"/>
    <property type="project" value="UniProtKB-SubCell"/>
</dbReference>
<evidence type="ECO:0000259" key="8">
    <source>
        <dbReference type="PROSITE" id="PS50850"/>
    </source>
</evidence>
<dbReference type="Gene3D" id="1.20.1250.20">
    <property type="entry name" value="MFS general substrate transporter like domains"/>
    <property type="match status" value="2"/>
</dbReference>
<feature type="transmembrane region" description="Helical" evidence="7">
    <location>
        <begin position="253"/>
        <end position="271"/>
    </location>
</feature>
<reference evidence="9 10" key="1">
    <citation type="submission" date="2017-03" db="EMBL/GenBank/DDBJ databases">
        <title>Sulfur activation and transportation mechanism of thermophilic Archaea Acidianus manzaensis YN-25.</title>
        <authorList>
            <person name="Ma Y."/>
            <person name="Yang Y."/>
            <person name="Xia J."/>
        </authorList>
    </citation>
    <scope>NUCLEOTIDE SEQUENCE [LARGE SCALE GENOMIC DNA]</scope>
    <source>
        <strain evidence="9 10">YN-25</strain>
    </source>
</reference>
<dbReference type="OrthoDB" id="117970at2157"/>
<evidence type="ECO:0000256" key="4">
    <source>
        <dbReference type="ARBA" id="ARBA00022692"/>
    </source>
</evidence>
<dbReference type="EMBL" id="CP020477">
    <property type="protein sequence ID" value="ARM75213.1"/>
    <property type="molecule type" value="Genomic_DNA"/>
</dbReference>
<dbReference type="InterPro" id="IPR005829">
    <property type="entry name" value="Sugar_transporter_CS"/>
</dbReference>
<feature type="transmembrane region" description="Helical" evidence="7">
    <location>
        <begin position="7"/>
        <end position="30"/>
    </location>
</feature>
<dbReference type="InterPro" id="IPR020846">
    <property type="entry name" value="MFS_dom"/>
</dbReference>
<protein>
    <submittedName>
        <fullName evidence="9">MFS transporter</fullName>
    </submittedName>
</protein>
<dbReference type="GeneID" id="41589985"/>
<feature type="transmembrane region" description="Helical" evidence="7">
    <location>
        <begin position="100"/>
        <end position="119"/>
    </location>
</feature>
<feature type="transmembrane region" description="Helical" evidence="7">
    <location>
        <begin position="140"/>
        <end position="163"/>
    </location>
</feature>
<evidence type="ECO:0000256" key="2">
    <source>
        <dbReference type="ARBA" id="ARBA00022448"/>
    </source>
</evidence>
<dbReference type="GO" id="GO:0022857">
    <property type="term" value="F:transmembrane transporter activity"/>
    <property type="evidence" value="ECO:0007669"/>
    <property type="project" value="InterPro"/>
</dbReference>
<keyword evidence="6 7" id="KW-0472">Membrane</keyword>
<sequence length="404" mass="44099">MNEKPKINYLGSFFSWIMDSYDLGAVVITATILEKLFYPTLGLLGAVLPIVFTVITRPLGGFIFGYIADVRGRKVALLFTVLGYSFSIGLTALIPTYYQIGILAPIIISLLRLFQGVFIGGDVSSSFTTAMESIRKFRGFFGGLAQSGTLIGFVIVDLLFTYFSGLPNNFILNLGWRYIYAIGIIPALLAVFIRLLMTEPKIYAESEKKNPVKGLAPIWQTIIVMIGFWMMIYAGPQFAPVFFGSFLHLKPEVYGQLAFLMNLVGIPAMLISGLISDYLGRKYVGIGTVIISIIGAFVFYFQGISLTLATMIFGFLINFPSALTPAYLSERFKTFSRATGVGFSYNGAFIVAGFSQLMISGLSSFIQTNEAAFTILTIGGIISIIGLALGPETLKTSELPISSK</sequence>
<dbReference type="Pfam" id="PF07690">
    <property type="entry name" value="MFS_1"/>
    <property type="match status" value="1"/>
</dbReference>
<feature type="transmembrane region" description="Helical" evidence="7">
    <location>
        <begin position="308"/>
        <end position="328"/>
    </location>
</feature>
<evidence type="ECO:0000313" key="10">
    <source>
        <dbReference type="Proteomes" id="UP000193404"/>
    </source>
</evidence>
<dbReference type="InterPro" id="IPR011701">
    <property type="entry name" value="MFS"/>
</dbReference>
<feature type="transmembrane region" description="Helical" evidence="7">
    <location>
        <begin position="214"/>
        <end position="233"/>
    </location>
</feature>
<keyword evidence="3" id="KW-1003">Cell membrane</keyword>
<evidence type="ECO:0000313" key="9">
    <source>
        <dbReference type="EMBL" id="ARM75213.1"/>
    </source>
</evidence>
<dbReference type="RefSeq" id="WP_148690975.1">
    <property type="nucleotide sequence ID" value="NZ_CP020477.1"/>
</dbReference>
<evidence type="ECO:0000256" key="3">
    <source>
        <dbReference type="ARBA" id="ARBA00022475"/>
    </source>
</evidence>
<accession>A0A1W6JY73</accession>
<dbReference type="PANTHER" id="PTHR43045">
    <property type="entry name" value="SHIKIMATE TRANSPORTER"/>
    <property type="match status" value="1"/>
</dbReference>
<evidence type="ECO:0000256" key="6">
    <source>
        <dbReference type="ARBA" id="ARBA00023136"/>
    </source>
</evidence>
<dbReference type="KEGG" id="aman:B6F84_03650"/>
<dbReference type="AlphaFoldDB" id="A0A1W6JY73"/>
<feature type="transmembrane region" description="Helical" evidence="7">
    <location>
        <begin position="371"/>
        <end position="390"/>
    </location>
</feature>
<feature type="transmembrane region" description="Helical" evidence="7">
    <location>
        <begin position="340"/>
        <end position="359"/>
    </location>
</feature>
<feature type="transmembrane region" description="Helical" evidence="7">
    <location>
        <begin position="283"/>
        <end position="302"/>
    </location>
</feature>
<keyword evidence="2" id="KW-0813">Transport</keyword>
<dbReference type="PANTHER" id="PTHR43045:SF1">
    <property type="entry name" value="SHIKIMATE TRANSPORTER"/>
    <property type="match status" value="1"/>
</dbReference>
<dbReference type="PROSITE" id="PS00216">
    <property type="entry name" value="SUGAR_TRANSPORT_1"/>
    <property type="match status" value="1"/>
</dbReference>
<feature type="transmembrane region" description="Helical" evidence="7">
    <location>
        <begin position="75"/>
        <end position="94"/>
    </location>
</feature>
<evidence type="ECO:0000256" key="1">
    <source>
        <dbReference type="ARBA" id="ARBA00004651"/>
    </source>
</evidence>
<feature type="transmembrane region" description="Helical" evidence="7">
    <location>
        <begin position="175"/>
        <end position="193"/>
    </location>
</feature>
<keyword evidence="4 7" id="KW-0812">Transmembrane</keyword>
<dbReference type="STRING" id="282676.B6F84_03650"/>
<keyword evidence="5 7" id="KW-1133">Transmembrane helix</keyword>